<evidence type="ECO:0000313" key="2">
    <source>
        <dbReference type="Proteomes" id="UP000546257"/>
    </source>
</evidence>
<proteinExistence type="predicted"/>
<dbReference type="EMBL" id="JACKXD010000001">
    <property type="protein sequence ID" value="MBB6645044.1"/>
    <property type="molecule type" value="Genomic_DNA"/>
</dbReference>
<gene>
    <name evidence="1" type="ORF">H5V44_01795</name>
</gene>
<evidence type="ECO:0000313" key="1">
    <source>
        <dbReference type="EMBL" id="MBB6645044.1"/>
    </source>
</evidence>
<comment type="caution">
    <text evidence="1">The sequence shown here is derived from an EMBL/GenBank/DDBJ whole genome shotgun (WGS) entry which is preliminary data.</text>
</comment>
<keyword evidence="2" id="KW-1185">Reference proteome</keyword>
<sequence length="81" mass="9062">MQQTATLETWDGTNVEVEHVQDLAGGGARFDIEAEAGPRWRLDVSKTGTYEVVTSWDARGQLADVETPEWMDDIIARLQRA</sequence>
<accession>A0A7J9SDP8</accession>
<dbReference type="RefSeq" id="WP_185191422.1">
    <property type="nucleotide sequence ID" value="NZ_JACKXD010000001.1"/>
</dbReference>
<reference evidence="1 2" key="1">
    <citation type="submission" date="2020-08" db="EMBL/GenBank/DDBJ databases">
        <authorList>
            <person name="Seo M.-J."/>
        </authorList>
    </citation>
    <scope>NUCLEOTIDE SEQUENCE [LARGE SCALE GENOMIC DNA]</scope>
    <source>
        <strain evidence="1 2">MBLA0160</strain>
    </source>
</reference>
<protein>
    <submittedName>
        <fullName evidence="1">Uncharacterized protein</fullName>
    </submittedName>
</protein>
<organism evidence="1 2">
    <name type="scientific">Halobellus ruber</name>
    <dbReference type="NCBI Taxonomy" id="2761102"/>
    <lineage>
        <taxon>Archaea</taxon>
        <taxon>Methanobacteriati</taxon>
        <taxon>Methanobacteriota</taxon>
        <taxon>Stenosarchaea group</taxon>
        <taxon>Halobacteria</taxon>
        <taxon>Halobacteriales</taxon>
        <taxon>Haloferacaceae</taxon>
        <taxon>Halobellus</taxon>
    </lineage>
</organism>
<name>A0A7J9SDP8_9EURY</name>
<dbReference type="Proteomes" id="UP000546257">
    <property type="component" value="Unassembled WGS sequence"/>
</dbReference>
<dbReference type="AlphaFoldDB" id="A0A7J9SDP8"/>